<protein>
    <submittedName>
        <fullName evidence="2">STAS domain-containing protein</fullName>
    </submittedName>
</protein>
<dbReference type="SUPFAM" id="SSF52091">
    <property type="entry name" value="SpoIIaa-like"/>
    <property type="match status" value="1"/>
</dbReference>
<evidence type="ECO:0000313" key="3">
    <source>
        <dbReference type="Proteomes" id="UP000460298"/>
    </source>
</evidence>
<reference evidence="2 3" key="1">
    <citation type="submission" date="2019-10" db="EMBL/GenBank/DDBJ databases">
        <title>Extracellular Electron Transfer in a Candidatus Methanoperedens spp. Enrichment Culture.</title>
        <authorList>
            <person name="Berger S."/>
            <person name="Rangel Shaw D."/>
            <person name="Berben T."/>
            <person name="In 'T Zandt M."/>
            <person name="Frank J."/>
            <person name="Reimann J."/>
            <person name="Jetten M.S.M."/>
            <person name="Welte C.U."/>
        </authorList>
    </citation>
    <scope>NUCLEOTIDE SEQUENCE [LARGE SCALE GENOMIC DNA]</scope>
    <source>
        <strain evidence="2">SB12</strain>
    </source>
</reference>
<dbReference type="Proteomes" id="UP000460298">
    <property type="component" value="Unassembled WGS sequence"/>
</dbReference>
<dbReference type="PANTHER" id="PTHR33495:SF6">
    <property type="entry name" value="ANTI-SIGMA FACTOR ANTAGONIST"/>
    <property type="match status" value="1"/>
</dbReference>
<dbReference type="AlphaFoldDB" id="A0A833LWB9"/>
<dbReference type="PANTHER" id="PTHR33495">
    <property type="entry name" value="ANTI-SIGMA FACTOR ANTAGONIST TM_1081-RELATED-RELATED"/>
    <property type="match status" value="1"/>
</dbReference>
<accession>A0A833LWB9</accession>
<evidence type="ECO:0000259" key="1">
    <source>
        <dbReference type="PROSITE" id="PS50801"/>
    </source>
</evidence>
<sequence>METIELKDLKIQELSSKKPDVKVVSFEGKITNSNSYELNRRFLQVFDDGLFNVVIDLSKLDYVNSTGVAIIFTLFYKAAEKSGRVCIGGLHPFLTKVFSLMELPEGLVVYADIEAALASY</sequence>
<proteinExistence type="predicted"/>
<comment type="caution">
    <text evidence="2">The sequence shown here is derived from an EMBL/GenBank/DDBJ whole genome shotgun (WGS) entry which is preliminary data.</text>
</comment>
<dbReference type="InterPro" id="IPR036513">
    <property type="entry name" value="STAS_dom_sf"/>
</dbReference>
<dbReference type="PROSITE" id="PS50801">
    <property type="entry name" value="STAS"/>
    <property type="match status" value="1"/>
</dbReference>
<organism evidence="2 3">
    <name type="scientific">Leptonema illini</name>
    <dbReference type="NCBI Taxonomy" id="183"/>
    <lineage>
        <taxon>Bacteria</taxon>
        <taxon>Pseudomonadati</taxon>
        <taxon>Spirochaetota</taxon>
        <taxon>Spirochaetia</taxon>
        <taxon>Leptospirales</taxon>
        <taxon>Leptospiraceae</taxon>
        <taxon>Leptonema</taxon>
    </lineage>
</organism>
<dbReference type="EMBL" id="WBUI01000039">
    <property type="protein sequence ID" value="KAB2929006.1"/>
    <property type="molecule type" value="Genomic_DNA"/>
</dbReference>
<dbReference type="Pfam" id="PF01740">
    <property type="entry name" value="STAS"/>
    <property type="match status" value="1"/>
</dbReference>
<evidence type="ECO:0000313" key="2">
    <source>
        <dbReference type="EMBL" id="KAB2929006.1"/>
    </source>
</evidence>
<gene>
    <name evidence="2" type="ORF">F9K24_21140</name>
</gene>
<dbReference type="CDD" id="cd07043">
    <property type="entry name" value="STAS_anti-anti-sigma_factors"/>
    <property type="match status" value="1"/>
</dbReference>
<dbReference type="Gene3D" id="3.30.750.24">
    <property type="entry name" value="STAS domain"/>
    <property type="match status" value="1"/>
</dbReference>
<name>A0A833LWB9_9LEPT</name>
<dbReference type="GO" id="GO:0043856">
    <property type="term" value="F:anti-sigma factor antagonist activity"/>
    <property type="evidence" value="ECO:0007669"/>
    <property type="project" value="TreeGrafter"/>
</dbReference>
<feature type="domain" description="STAS" evidence="1">
    <location>
        <begin position="11"/>
        <end position="120"/>
    </location>
</feature>
<dbReference type="InterPro" id="IPR002645">
    <property type="entry name" value="STAS_dom"/>
</dbReference>